<feature type="transmembrane region" description="Helical" evidence="4">
    <location>
        <begin position="163"/>
        <end position="183"/>
    </location>
</feature>
<dbReference type="PATRIC" id="fig|1385369.3.peg.2316"/>
<keyword evidence="2 4" id="KW-1133">Transmembrane helix</keyword>
<evidence type="ECO:0000256" key="1">
    <source>
        <dbReference type="ARBA" id="ARBA00022692"/>
    </source>
</evidence>
<dbReference type="GO" id="GO:0022857">
    <property type="term" value="F:transmembrane transporter activity"/>
    <property type="evidence" value="ECO:0007669"/>
    <property type="project" value="InterPro"/>
</dbReference>
<dbReference type="STRING" id="1385369.N825_34770"/>
<dbReference type="InterPro" id="IPR020846">
    <property type="entry name" value="MFS_dom"/>
</dbReference>
<dbReference type="InterPro" id="IPR036259">
    <property type="entry name" value="MFS_trans_sf"/>
</dbReference>
<dbReference type="PANTHER" id="PTHR23520">
    <property type="entry name" value="TRANSPORTER, PUTATIVE (AFU_ORTHOLOGUE AFUA_3G04000)-RELATED"/>
    <property type="match status" value="1"/>
</dbReference>
<evidence type="ECO:0000256" key="4">
    <source>
        <dbReference type="SAM" id="Phobius"/>
    </source>
</evidence>
<evidence type="ECO:0000313" key="6">
    <source>
        <dbReference type="EMBL" id="EWY40461.1"/>
    </source>
</evidence>
<feature type="transmembrane region" description="Helical" evidence="4">
    <location>
        <begin position="243"/>
        <end position="260"/>
    </location>
</feature>
<dbReference type="PROSITE" id="PS50850">
    <property type="entry name" value="MFS"/>
    <property type="match status" value="1"/>
</dbReference>
<evidence type="ECO:0000256" key="3">
    <source>
        <dbReference type="ARBA" id="ARBA00023136"/>
    </source>
</evidence>
<evidence type="ECO:0000313" key="7">
    <source>
        <dbReference type="Proteomes" id="UP000019486"/>
    </source>
</evidence>
<sequence length="395" mass="41217">MLIGRGMRSFADGFVALLLPIHLSRLGYGAAEVGLLATATLLGSAALTLGLGFFGGHVRLGRGLAGAAMLMAATGLGFAGIDAFWPLLLVAFIGTINPSSGDVSVFLPLEQSLIAHLVTDSERTAVFARYSLVGSLGAALGALSIGTLPWLDRLTSAGSATPMLFVVYGAIGLATLSLYAGLPDTRSGDHTKRASRLGPSRRRVWGLAALFSVDSFGGGFVVNSLLALWLFERFGLSVSTTGTIFFVTGLCSAVSFLVAVRLARRIGLVNTMVFTHLPANILMIMAAFATSPEVAVIFLVLRSLLSQMDVPARTSYVMAIVEPAERPAAASLTAVPRSLASALSPALAGLMLGVSTFGWPLVCAGALKITYDLTLLACFRAIRPPEETARPKEAD</sequence>
<dbReference type="InterPro" id="IPR011701">
    <property type="entry name" value="MFS"/>
</dbReference>
<feature type="transmembrane region" description="Helical" evidence="4">
    <location>
        <begin position="63"/>
        <end position="81"/>
    </location>
</feature>
<dbReference type="Gene3D" id="1.20.1250.20">
    <property type="entry name" value="MFS general substrate transporter like domains"/>
    <property type="match status" value="1"/>
</dbReference>
<feature type="transmembrane region" description="Helical" evidence="4">
    <location>
        <begin position="346"/>
        <end position="367"/>
    </location>
</feature>
<accession>W9H6P5</accession>
<feature type="transmembrane region" description="Helical" evidence="4">
    <location>
        <begin position="130"/>
        <end position="151"/>
    </location>
</feature>
<feature type="domain" description="Major facilitator superfamily (MFS) profile" evidence="5">
    <location>
        <begin position="203"/>
        <end position="395"/>
    </location>
</feature>
<gene>
    <name evidence="6" type="ORF">N825_34770</name>
</gene>
<reference evidence="6 7" key="1">
    <citation type="submission" date="2013-08" db="EMBL/GenBank/DDBJ databases">
        <title>The genome sequence of Skermanella stibiiresistens.</title>
        <authorList>
            <person name="Zhu W."/>
            <person name="Wang G."/>
        </authorList>
    </citation>
    <scope>NUCLEOTIDE SEQUENCE [LARGE SCALE GENOMIC DNA]</scope>
    <source>
        <strain evidence="6 7">SB22</strain>
    </source>
</reference>
<dbReference type="PANTHER" id="PTHR23520:SF5">
    <property type="entry name" value="TRANSPORTER, PUTATIVE (AFU_ORTHOLOGUE AFUA_3G04000)-RELATED"/>
    <property type="match status" value="1"/>
</dbReference>
<organism evidence="6 7">
    <name type="scientific">Skermanella stibiiresistens SB22</name>
    <dbReference type="NCBI Taxonomy" id="1385369"/>
    <lineage>
        <taxon>Bacteria</taxon>
        <taxon>Pseudomonadati</taxon>
        <taxon>Pseudomonadota</taxon>
        <taxon>Alphaproteobacteria</taxon>
        <taxon>Rhodospirillales</taxon>
        <taxon>Azospirillaceae</taxon>
        <taxon>Skermanella</taxon>
    </lineage>
</organism>
<evidence type="ECO:0000259" key="5">
    <source>
        <dbReference type="PROSITE" id="PS50850"/>
    </source>
</evidence>
<keyword evidence="1 4" id="KW-0812">Transmembrane</keyword>
<comment type="caution">
    <text evidence="6">The sequence shown here is derived from an EMBL/GenBank/DDBJ whole genome shotgun (WGS) entry which is preliminary data.</text>
</comment>
<keyword evidence="3 4" id="KW-0472">Membrane</keyword>
<evidence type="ECO:0000256" key="2">
    <source>
        <dbReference type="ARBA" id="ARBA00022989"/>
    </source>
</evidence>
<keyword evidence="7" id="KW-1185">Reference proteome</keyword>
<proteinExistence type="predicted"/>
<dbReference type="SUPFAM" id="SSF103473">
    <property type="entry name" value="MFS general substrate transporter"/>
    <property type="match status" value="1"/>
</dbReference>
<dbReference type="Proteomes" id="UP000019486">
    <property type="component" value="Unassembled WGS sequence"/>
</dbReference>
<feature type="transmembrane region" description="Helical" evidence="4">
    <location>
        <begin position="39"/>
        <end position="56"/>
    </location>
</feature>
<dbReference type="Pfam" id="PF07690">
    <property type="entry name" value="MFS_1"/>
    <property type="match status" value="1"/>
</dbReference>
<dbReference type="EMBL" id="AVFL01000007">
    <property type="protein sequence ID" value="EWY40461.1"/>
    <property type="molecule type" value="Genomic_DNA"/>
</dbReference>
<feature type="transmembrane region" description="Helical" evidence="4">
    <location>
        <begin position="204"/>
        <end position="231"/>
    </location>
</feature>
<protein>
    <submittedName>
        <fullName evidence="6">ABC transporter permease</fullName>
    </submittedName>
</protein>
<name>W9H6P5_9PROT</name>
<dbReference type="AlphaFoldDB" id="W9H6P5"/>
<feature type="transmembrane region" description="Helical" evidence="4">
    <location>
        <begin position="281"/>
        <end position="301"/>
    </location>
</feature>